<keyword evidence="4" id="KW-1185">Reference proteome</keyword>
<feature type="compositionally biased region" description="Basic and acidic residues" evidence="1">
    <location>
        <begin position="429"/>
        <end position="439"/>
    </location>
</feature>
<evidence type="ECO:0000313" key="3">
    <source>
        <dbReference type="EMBL" id="KAG2186605.1"/>
    </source>
</evidence>
<feature type="compositionally biased region" description="Basic and acidic residues" evidence="1">
    <location>
        <begin position="351"/>
        <end position="394"/>
    </location>
</feature>
<name>A0A8H7UKK8_9FUNG</name>
<dbReference type="OrthoDB" id="2135488at2759"/>
<evidence type="ECO:0000313" key="4">
    <source>
        <dbReference type="Proteomes" id="UP000612746"/>
    </source>
</evidence>
<comment type="caution">
    <text evidence="3">The sequence shown here is derived from an EMBL/GenBank/DDBJ whole genome shotgun (WGS) entry which is preliminary data.</text>
</comment>
<feature type="compositionally biased region" description="Polar residues" evidence="1">
    <location>
        <begin position="263"/>
        <end position="276"/>
    </location>
</feature>
<evidence type="ECO:0000259" key="2">
    <source>
        <dbReference type="Pfam" id="PF23553"/>
    </source>
</evidence>
<reference evidence="3" key="1">
    <citation type="submission" date="2020-12" db="EMBL/GenBank/DDBJ databases">
        <title>Metabolic potential, ecology and presence of endohyphal bacteria is reflected in genomic diversity of Mucoromycotina.</title>
        <authorList>
            <person name="Muszewska A."/>
            <person name="Okrasinska A."/>
            <person name="Steczkiewicz K."/>
            <person name="Drgas O."/>
            <person name="Orlowska M."/>
            <person name="Perlinska-Lenart U."/>
            <person name="Aleksandrzak-Piekarczyk T."/>
            <person name="Szatraj K."/>
            <person name="Zielenkiewicz U."/>
            <person name="Pilsyk S."/>
            <person name="Malc E."/>
            <person name="Mieczkowski P."/>
            <person name="Kruszewska J.S."/>
            <person name="Biernat P."/>
            <person name="Pawlowska J."/>
        </authorList>
    </citation>
    <scope>NUCLEOTIDE SEQUENCE</scope>
    <source>
        <strain evidence="3">WA0000051536</strain>
    </source>
</reference>
<gene>
    <name evidence="3" type="ORF">INT44_002829</name>
</gene>
<protein>
    <recommendedName>
        <fullName evidence="2">NELF-A N-terminal domain-containing protein</fullName>
    </recommendedName>
</protein>
<proteinExistence type="predicted"/>
<feature type="compositionally biased region" description="Basic and acidic residues" evidence="1">
    <location>
        <begin position="402"/>
        <end position="415"/>
    </location>
</feature>
<dbReference type="InterPro" id="IPR056557">
    <property type="entry name" value="NELF-A_N"/>
</dbReference>
<accession>A0A8H7UKK8</accession>
<dbReference type="AlphaFoldDB" id="A0A8H7UKK8"/>
<feature type="compositionally biased region" description="Pro residues" evidence="1">
    <location>
        <begin position="514"/>
        <end position="527"/>
    </location>
</feature>
<evidence type="ECO:0000256" key="1">
    <source>
        <dbReference type="SAM" id="MobiDB-lite"/>
    </source>
</evidence>
<feature type="compositionally biased region" description="Polar residues" evidence="1">
    <location>
        <begin position="529"/>
        <end position="548"/>
    </location>
</feature>
<sequence length="567" mass="62792">MTDKTSVEGIAIWLKQVFGSSSWMAGRVAQELSDDILEVIQSQYATYHANIRIGILFALLYLRKGQQQYLRDNINKTLARASKDSEEWAVVTAHALNNFPDKGGLNYDMENATDKFADALNHVNDAIDKHGISFHPTEFAYKEKSRYPSCPSASKEFSEMVPTVKQHFKLSTKAPSVLSREERLSQLQAIAKEATPTSSVQASSASIIAPPAAAGSTAPSSEHLTTKIAAGRGQSGSSLFIQRPGNRVPVRKPSLGVKPSFLRTVNPSRPAQSGSAQPRGEYMASIQSILAGGSTGPGGTDDLSTPKGFMKPSKIQMIDINESAAIHENIDKANAEVQAQNELKKQQAKQAAEERRRAAEEKKLELQREREEKREKRKLETEEKKRKKEQEKQEAAMQAAAAREEAKLAAAHEAEAEADSPPKAKRLRRGSEPEHHGDSAEYMQMEGNQMHYDNPSSSMYPPIPPMQTMLSSGGQPPMMPLSSQPTSNQTHPAFFYPPRTQLPAPQHMLQNAPPNLPPIAGYPPPRPYTDTNNEQSHQFQTYGQQNGRPMSDAEMRMMNEYYQRRLS</sequence>
<dbReference type="EMBL" id="JAEPRA010000004">
    <property type="protein sequence ID" value="KAG2186605.1"/>
    <property type="molecule type" value="Genomic_DNA"/>
</dbReference>
<feature type="region of interest" description="Disordered" evidence="1">
    <location>
        <begin position="259"/>
        <end position="280"/>
    </location>
</feature>
<feature type="compositionally biased region" description="Polar residues" evidence="1">
    <location>
        <begin position="481"/>
        <end position="491"/>
    </location>
</feature>
<feature type="region of interest" description="Disordered" evidence="1">
    <location>
        <begin position="339"/>
        <end position="567"/>
    </location>
</feature>
<dbReference type="Pfam" id="PF23553">
    <property type="entry name" value="NELF-A_N"/>
    <property type="match status" value="1"/>
</dbReference>
<feature type="domain" description="NELF-A N-terminal" evidence="2">
    <location>
        <begin position="11"/>
        <end position="144"/>
    </location>
</feature>
<organism evidence="3 4">
    <name type="scientific">Umbelopsis vinacea</name>
    <dbReference type="NCBI Taxonomy" id="44442"/>
    <lineage>
        <taxon>Eukaryota</taxon>
        <taxon>Fungi</taxon>
        <taxon>Fungi incertae sedis</taxon>
        <taxon>Mucoromycota</taxon>
        <taxon>Mucoromycotina</taxon>
        <taxon>Umbelopsidomycetes</taxon>
        <taxon>Umbelopsidales</taxon>
        <taxon>Umbelopsidaceae</taxon>
        <taxon>Umbelopsis</taxon>
    </lineage>
</organism>
<dbReference type="Proteomes" id="UP000612746">
    <property type="component" value="Unassembled WGS sequence"/>
</dbReference>